<protein>
    <recommendedName>
        <fullName evidence="4">Secreted protein</fullName>
    </recommendedName>
</protein>
<dbReference type="Proteomes" id="UP001283361">
    <property type="component" value="Unassembled WGS sequence"/>
</dbReference>
<sequence>MAASHTRKLSLLVFATSSLFTLPHPSINARVSIHCDIKRELSNPRYTRSLRACGTVVYASTSLVLAVAQAERWFKRLEDTRVIPITWVHSSQYASVDQ</sequence>
<keyword evidence="3" id="KW-1185">Reference proteome</keyword>
<evidence type="ECO:0000256" key="1">
    <source>
        <dbReference type="SAM" id="SignalP"/>
    </source>
</evidence>
<dbReference type="AlphaFoldDB" id="A0AAE1DFM3"/>
<comment type="caution">
    <text evidence="2">The sequence shown here is derived from an EMBL/GenBank/DDBJ whole genome shotgun (WGS) entry which is preliminary data.</text>
</comment>
<keyword evidence="1" id="KW-0732">Signal</keyword>
<accession>A0AAE1DFM3</accession>
<organism evidence="2 3">
    <name type="scientific">Elysia crispata</name>
    <name type="common">lettuce slug</name>
    <dbReference type="NCBI Taxonomy" id="231223"/>
    <lineage>
        <taxon>Eukaryota</taxon>
        <taxon>Metazoa</taxon>
        <taxon>Spiralia</taxon>
        <taxon>Lophotrochozoa</taxon>
        <taxon>Mollusca</taxon>
        <taxon>Gastropoda</taxon>
        <taxon>Heterobranchia</taxon>
        <taxon>Euthyneura</taxon>
        <taxon>Panpulmonata</taxon>
        <taxon>Sacoglossa</taxon>
        <taxon>Placobranchoidea</taxon>
        <taxon>Plakobranchidae</taxon>
        <taxon>Elysia</taxon>
    </lineage>
</organism>
<name>A0AAE1DFM3_9GAST</name>
<gene>
    <name evidence="2" type="ORF">RRG08_020608</name>
</gene>
<evidence type="ECO:0008006" key="4">
    <source>
        <dbReference type="Google" id="ProtNLM"/>
    </source>
</evidence>
<proteinExistence type="predicted"/>
<feature type="signal peptide" evidence="1">
    <location>
        <begin position="1"/>
        <end position="21"/>
    </location>
</feature>
<evidence type="ECO:0000313" key="3">
    <source>
        <dbReference type="Proteomes" id="UP001283361"/>
    </source>
</evidence>
<feature type="chain" id="PRO_5042223894" description="Secreted protein" evidence="1">
    <location>
        <begin position="22"/>
        <end position="98"/>
    </location>
</feature>
<dbReference type="EMBL" id="JAWDGP010004070">
    <property type="protein sequence ID" value="KAK3768090.1"/>
    <property type="molecule type" value="Genomic_DNA"/>
</dbReference>
<evidence type="ECO:0000313" key="2">
    <source>
        <dbReference type="EMBL" id="KAK3768090.1"/>
    </source>
</evidence>
<reference evidence="2" key="1">
    <citation type="journal article" date="2023" name="G3 (Bethesda)">
        <title>A reference genome for the long-term kleptoplast-retaining sea slug Elysia crispata morphotype clarki.</title>
        <authorList>
            <person name="Eastman K.E."/>
            <person name="Pendleton A.L."/>
            <person name="Shaikh M.A."/>
            <person name="Suttiyut T."/>
            <person name="Ogas R."/>
            <person name="Tomko P."/>
            <person name="Gavelis G."/>
            <person name="Widhalm J.R."/>
            <person name="Wisecaver J.H."/>
        </authorList>
    </citation>
    <scope>NUCLEOTIDE SEQUENCE</scope>
    <source>
        <strain evidence="2">ECLA1</strain>
    </source>
</reference>